<organism evidence="2 3">
    <name type="scientific">Staphylotrichum tortipilum</name>
    <dbReference type="NCBI Taxonomy" id="2831512"/>
    <lineage>
        <taxon>Eukaryota</taxon>
        <taxon>Fungi</taxon>
        <taxon>Dikarya</taxon>
        <taxon>Ascomycota</taxon>
        <taxon>Pezizomycotina</taxon>
        <taxon>Sordariomycetes</taxon>
        <taxon>Sordariomycetidae</taxon>
        <taxon>Sordariales</taxon>
        <taxon>Chaetomiaceae</taxon>
        <taxon>Staphylotrichum</taxon>
    </lineage>
</organism>
<sequence>MDELDYLEEQNEQHVTQRHLLHALDHVAEVLRAHGIRHGVMGGMSMILLGNQRRTTSDVDVAVETSTRALLGALATDNRVYLPQANSVAGSGVARIFVLTGPRYGHNVEPLAVEVDLILSGNQGAPRQLEGAVATYTVQTQLGARNYNILAIKVLFRAKLRAYYRRESNKDYQDLVWMCMRQSVAVRRFAPELTDVDVEMQHFARTFADENERDSEQVEWLYELLGFSRRPSSSSSQGSSRSSHRRGQ</sequence>
<dbReference type="EMBL" id="MU855746">
    <property type="protein sequence ID" value="KAK3899744.1"/>
    <property type="molecule type" value="Genomic_DNA"/>
</dbReference>
<reference evidence="2" key="1">
    <citation type="journal article" date="2023" name="Mol. Phylogenet. Evol.">
        <title>Genome-scale phylogeny and comparative genomics of the fungal order Sordariales.</title>
        <authorList>
            <person name="Hensen N."/>
            <person name="Bonometti L."/>
            <person name="Westerberg I."/>
            <person name="Brannstrom I.O."/>
            <person name="Guillou S."/>
            <person name="Cros-Aarteil S."/>
            <person name="Calhoun S."/>
            <person name="Haridas S."/>
            <person name="Kuo A."/>
            <person name="Mondo S."/>
            <person name="Pangilinan J."/>
            <person name="Riley R."/>
            <person name="LaButti K."/>
            <person name="Andreopoulos B."/>
            <person name="Lipzen A."/>
            <person name="Chen C."/>
            <person name="Yan M."/>
            <person name="Daum C."/>
            <person name="Ng V."/>
            <person name="Clum A."/>
            <person name="Steindorff A."/>
            <person name="Ohm R.A."/>
            <person name="Martin F."/>
            <person name="Silar P."/>
            <person name="Natvig D.O."/>
            <person name="Lalanne C."/>
            <person name="Gautier V."/>
            <person name="Ament-Velasquez S.L."/>
            <person name="Kruys A."/>
            <person name="Hutchinson M.I."/>
            <person name="Powell A.J."/>
            <person name="Barry K."/>
            <person name="Miller A.N."/>
            <person name="Grigoriev I.V."/>
            <person name="Debuchy R."/>
            <person name="Gladieux P."/>
            <person name="Hiltunen Thoren M."/>
            <person name="Johannesson H."/>
        </authorList>
    </citation>
    <scope>NUCLEOTIDE SEQUENCE</scope>
    <source>
        <strain evidence="2">CBS 103.79</strain>
    </source>
</reference>
<gene>
    <name evidence="2" type="ORF">C8A05DRAFT_36622</name>
</gene>
<keyword evidence="3" id="KW-1185">Reference proteome</keyword>
<proteinExistence type="predicted"/>
<protein>
    <submittedName>
        <fullName evidence="2">Uncharacterized protein</fullName>
    </submittedName>
</protein>
<name>A0AAN6MGG0_9PEZI</name>
<dbReference type="Proteomes" id="UP001303889">
    <property type="component" value="Unassembled WGS sequence"/>
</dbReference>
<feature type="region of interest" description="Disordered" evidence="1">
    <location>
        <begin position="229"/>
        <end position="248"/>
    </location>
</feature>
<feature type="compositionally biased region" description="Low complexity" evidence="1">
    <location>
        <begin position="229"/>
        <end position="241"/>
    </location>
</feature>
<evidence type="ECO:0000313" key="3">
    <source>
        <dbReference type="Proteomes" id="UP001303889"/>
    </source>
</evidence>
<comment type="caution">
    <text evidence="2">The sequence shown here is derived from an EMBL/GenBank/DDBJ whole genome shotgun (WGS) entry which is preliminary data.</text>
</comment>
<dbReference type="AlphaFoldDB" id="A0AAN6MGG0"/>
<evidence type="ECO:0000313" key="2">
    <source>
        <dbReference type="EMBL" id="KAK3899744.1"/>
    </source>
</evidence>
<dbReference type="Gene3D" id="3.30.460.40">
    <property type="match status" value="1"/>
</dbReference>
<accession>A0AAN6MGG0</accession>
<dbReference type="InterPro" id="IPR043519">
    <property type="entry name" value="NT_sf"/>
</dbReference>
<evidence type="ECO:0000256" key="1">
    <source>
        <dbReference type="SAM" id="MobiDB-lite"/>
    </source>
</evidence>
<dbReference type="SUPFAM" id="SSF81301">
    <property type="entry name" value="Nucleotidyltransferase"/>
    <property type="match status" value="1"/>
</dbReference>
<reference evidence="2" key="2">
    <citation type="submission" date="2023-05" db="EMBL/GenBank/DDBJ databases">
        <authorList>
            <consortium name="Lawrence Berkeley National Laboratory"/>
            <person name="Steindorff A."/>
            <person name="Hensen N."/>
            <person name="Bonometti L."/>
            <person name="Westerberg I."/>
            <person name="Brannstrom I.O."/>
            <person name="Guillou S."/>
            <person name="Cros-Aarteil S."/>
            <person name="Calhoun S."/>
            <person name="Haridas S."/>
            <person name="Kuo A."/>
            <person name="Mondo S."/>
            <person name="Pangilinan J."/>
            <person name="Riley R."/>
            <person name="Labutti K."/>
            <person name="Andreopoulos B."/>
            <person name="Lipzen A."/>
            <person name="Chen C."/>
            <person name="Yanf M."/>
            <person name="Daum C."/>
            <person name="Ng V."/>
            <person name="Clum A."/>
            <person name="Ohm R."/>
            <person name="Martin F."/>
            <person name="Silar P."/>
            <person name="Natvig D."/>
            <person name="Lalanne C."/>
            <person name="Gautier V."/>
            <person name="Ament-Velasquez S.L."/>
            <person name="Kruys A."/>
            <person name="Hutchinson M.I."/>
            <person name="Powell A.J."/>
            <person name="Barry K."/>
            <person name="Miller A.N."/>
            <person name="Grigoriev I.V."/>
            <person name="Debuchy R."/>
            <person name="Gladieux P."/>
            <person name="Thoren M.H."/>
            <person name="Johannesson H."/>
        </authorList>
    </citation>
    <scope>NUCLEOTIDE SEQUENCE</scope>
    <source>
        <strain evidence="2">CBS 103.79</strain>
    </source>
</reference>